<dbReference type="SUPFAM" id="SSF56322">
    <property type="entry name" value="ADC synthase"/>
    <property type="match status" value="1"/>
</dbReference>
<evidence type="ECO:0000256" key="1">
    <source>
        <dbReference type="ARBA" id="ARBA00001946"/>
    </source>
</evidence>
<dbReference type="NCBIfam" id="TIGR03494">
    <property type="entry name" value="salicyl_syn"/>
    <property type="match status" value="1"/>
</dbReference>
<sequence>MISYIERKLYIQTPAIDLLMAIARSGLYANYTLYEQPHEWAMALGNLASIRATADTVTLFSEEQYQRFSRPRLSDAIAEATAALPVKDWRLYGSAQFELSHIFHGVESTRIATDQPLLELFVPQCEIRIEQQHLLLRAATPQKLEALQHLIEQIDANPPRPSVNQATLAYQNIAAYRQDQYQQAVQQAVLDIKEHRYQKVIMSRQIPLKQPVDILESYQTGRRNNTPARSFIYSQGGFMAAGFSPETVVEVGADRWVSTQPLAGTRAIGANETEEARLKAELLADTKEIAEHAVSVKLAIEELESVCDTNSLSVSEFMAIRRRGSVQHLASRVKGQLAEGKHCWDAFEALFPAVTASGIPKQPAIEAIQRLEPQNRGLYSGCVMIADSQGAMDAALVLRSIYHQHNQQWLQAGAGIVDQSKPERELEETIEKLTCIMTHLVGQAEAATNSGSENAADLDKELETH</sequence>
<proteinExistence type="predicted"/>
<dbReference type="Gene3D" id="3.60.120.10">
    <property type="entry name" value="Anthranilate synthase"/>
    <property type="match status" value="1"/>
</dbReference>
<keyword evidence="8" id="KW-1185">Reference proteome</keyword>
<reference evidence="7 8" key="1">
    <citation type="journal article" date="2017" name="Int. J. Syst. Evol. Microbiol.">
        <title>Photobacterium alginatilyticum sp. nov., a marine bacterium isolated from bottom seawater.</title>
        <authorList>
            <person name="Wang X."/>
            <person name="Wang Y."/>
            <person name="Yang X."/>
            <person name="Sun H."/>
            <person name="Li B."/>
            <person name="Zhang X.H."/>
        </authorList>
    </citation>
    <scope>NUCLEOTIDE SEQUENCE [LARGE SCALE GENOMIC DNA]</scope>
    <source>
        <strain evidence="7 8">P03D4</strain>
    </source>
</reference>
<evidence type="ECO:0000256" key="4">
    <source>
        <dbReference type="ARBA" id="ARBA00023239"/>
    </source>
</evidence>
<accession>A0ABW9YFE9</accession>
<evidence type="ECO:0000256" key="5">
    <source>
        <dbReference type="SAM" id="MobiDB-lite"/>
    </source>
</evidence>
<dbReference type="RefSeq" id="WP_160649823.1">
    <property type="nucleotide sequence ID" value="NZ_RSEJ01000006.1"/>
</dbReference>
<dbReference type="PRINTS" id="PR00095">
    <property type="entry name" value="ANTSNTHASEI"/>
</dbReference>
<keyword evidence="3" id="KW-0460">Magnesium</keyword>
<dbReference type="PANTHER" id="PTHR11236:SF48">
    <property type="entry name" value="ISOCHORISMATE SYNTHASE MENF"/>
    <property type="match status" value="1"/>
</dbReference>
<dbReference type="EMBL" id="RSEJ01000006">
    <property type="protein sequence ID" value="NBI52448.1"/>
    <property type="molecule type" value="Genomic_DNA"/>
</dbReference>
<evidence type="ECO:0000256" key="3">
    <source>
        <dbReference type="ARBA" id="ARBA00022842"/>
    </source>
</evidence>
<keyword evidence="2" id="KW-0479">Metal-binding</keyword>
<dbReference type="InterPro" id="IPR019999">
    <property type="entry name" value="Anth_synth_I-like"/>
</dbReference>
<organism evidence="7 8">
    <name type="scientific">Photobacterium alginatilyticum</name>
    <dbReference type="NCBI Taxonomy" id="1775171"/>
    <lineage>
        <taxon>Bacteria</taxon>
        <taxon>Pseudomonadati</taxon>
        <taxon>Pseudomonadota</taxon>
        <taxon>Gammaproteobacteria</taxon>
        <taxon>Vibrionales</taxon>
        <taxon>Vibrionaceae</taxon>
        <taxon>Photobacterium</taxon>
    </lineage>
</organism>
<evidence type="ECO:0000259" key="6">
    <source>
        <dbReference type="Pfam" id="PF00425"/>
    </source>
</evidence>
<feature type="region of interest" description="Disordered" evidence="5">
    <location>
        <begin position="446"/>
        <end position="465"/>
    </location>
</feature>
<protein>
    <submittedName>
        <fullName evidence="7">Salicylate synthase</fullName>
    </submittedName>
</protein>
<dbReference type="InterPro" id="IPR019996">
    <property type="entry name" value="Salicylate_synthase"/>
</dbReference>
<dbReference type="InterPro" id="IPR015890">
    <property type="entry name" value="Chorismate_C"/>
</dbReference>
<gene>
    <name evidence="7" type="ORF">EIZ48_07670</name>
</gene>
<evidence type="ECO:0000256" key="2">
    <source>
        <dbReference type="ARBA" id="ARBA00022723"/>
    </source>
</evidence>
<keyword evidence="4" id="KW-0456">Lyase</keyword>
<name>A0ABW9YFE9_9GAMM</name>
<dbReference type="PANTHER" id="PTHR11236">
    <property type="entry name" value="AMINOBENZOATE/ANTHRANILATE SYNTHASE"/>
    <property type="match status" value="1"/>
</dbReference>
<comment type="caution">
    <text evidence="7">The sequence shown here is derived from an EMBL/GenBank/DDBJ whole genome shotgun (WGS) entry which is preliminary data.</text>
</comment>
<dbReference type="Proteomes" id="UP000738517">
    <property type="component" value="Unassembled WGS sequence"/>
</dbReference>
<dbReference type="Pfam" id="PF00425">
    <property type="entry name" value="Chorismate_bind"/>
    <property type="match status" value="1"/>
</dbReference>
<evidence type="ECO:0000313" key="7">
    <source>
        <dbReference type="EMBL" id="NBI52448.1"/>
    </source>
</evidence>
<feature type="domain" description="Chorismate-utilising enzyme C-terminal" evidence="6">
    <location>
        <begin position="178"/>
        <end position="432"/>
    </location>
</feature>
<comment type="cofactor">
    <cofactor evidence="1">
        <name>Mg(2+)</name>
        <dbReference type="ChEBI" id="CHEBI:18420"/>
    </cofactor>
</comment>
<dbReference type="InterPro" id="IPR005801">
    <property type="entry name" value="ADC_synthase"/>
</dbReference>
<evidence type="ECO:0000313" key="8">
    <source>
        <dbReference type="Proteomes" id="UP000738517"/>
    </source>
</evidence>